<evidence type="ECO:0000313" key="6">
    <source>
        <dbReference type="EMBL" id="PHJ15433.1"/>
    </source>
</evidence>
<dbReference type="OrthoDB" id="434519at2759"/>
<evidence type="ECO:0000256" key="4">
    <source>
        <dbReference type="ARBA" id="ARBA00023136"/>
    </source>
</evidence>
<feature type="transmembrane region" description="Helical" evidence="5">
    <location>
        <begin position="48"/>
        <end position="75"/>
    </location>
</feature>
<proteinExistence type="predicted"/>
<organism evidence="6 7">
    <name type="scientific">Cystoisospora suis</name>
    <dbReference type="NCBI Taxonomy" id="483139"/>
    <lineage>
        <taxon>Eukaryota</taxon>
        <taxon>Sar</taxon>
        <taxon>Alveolata</taxon>
        <taxon>Apicomplexa</taxon>
        <taxon>Conoidasida</taxon>
        <taxon>Coccidia</taxon>
        <taxon>Eucoccidiorida</taxon>
        <taxon>Eimeriorina</taxon>
        <taxon>Sarcocystidae</taxon>
        <taxon>Cystoisospora</taxon>
    </lineage>
</organism>
<dbReference type="PANTHER" id="PTHR14255">
    <property type="entry name" value="CEREBLON"/>
    <property type="match status" value="1"/>
</dbReference>
<feature type="transmembrane region" description="Helical" evidence="5">
    <location>
        <begin position="12"/>
        <end position="36"/>
    </location>
</feature>
<keyword evidence="7" id="KW-1185">Reference proteome</keyword>
<dbReference type="Proteomes" id="UP000221165">
    <property type="component" value="Unassembled WGS sequence"/>
</dbReference>
<accession>A0A2C6KGC6</accession>
<feature type="transmembrane region" description="Helical" evidence="5">
    <location>
        <begin position="144"/>
        <end position="163"/>
    </location>
</feature>
<dbReference type="RefSeq" id="XP_067917167.1">
    <property type="nucleotide sequence ID" value="XM_068070858.1"/>
</dbReference>
<dbReference type="InterPro" id="IPR002781">
    <property type="entry name" value="TM_pro_TauE-like"/>
</dbReference>
<protein>
    <submittedName>
        <fullName evidence="6">Sulfite exporter protein</fullName>
    </submittedName>
</protein>
<evidence type="ECO:0000256" key="1">
    <source>
        <dbReference type="ARBA" id="ARBA00004141"/>
    </source>
</evidence>
<comment type="subcellular location">
    <subcellularLocation>
        <location evidence="1">Membrane</location>
        <topology evidence="1">Multi-pass membrane protein</topology>
    </subcellularLocation>
</comment>
<evidence type="ECO:0000256" key="3">
    <source>
        <dbReference type="ARBA" id="ARBA00022989"/>
    </source>
</evidence>
<feature type="transmembrane region" description="Helical" evidence="5">
    <location>
        <begin position="175"/>
        <end position="195"/>
    </location>
</feature>
<gene>
    <name evidence="6" type="ORF">CSUI_010757</name>
</gene>
<evidence type="ECO:0000256" key="5">
    <source>
        <dbReference type="SAM" id="Phobius"/>
    </source>
</evidence>
<feature type="transmembrane region" description="Helical" evidence="5">
    <location>
        <begin position="116"/>
        <end position="138"/>
    </location>
</feature>
<name>A0A2C6KGC6_9APIC</name>
<dbReference type="GO" id="GO:0016567">
    <property type="term" value="P:protein ubiquitination"/>
    <property type="evidence" value="ECO:0007669"/>
    <property type="project" value="TreeGrafter"/>
</dbReference>
<feature type="transmembrane region" description="Helical" evidence="5">
    <location>
        <begin position="201"/>
        <end position="220"/>
    </location>
</feature>
<comment type="caution">
    <text evidence="6">The sequence shown here is derived from an EMBL/GenBank/DDBJ whole genome shotgun (WGS) entry which is preliminary data.</text>
</comment>
<dbReference type="GO" id="GO:0031464">
    <property type="term" value="C:Cul4A-RING E3 ubiquitin ligase complex"/>
    <property type="evidence" value="ECO:0007669"/>
    <property type="project" value="TreeGrafter"/>
</dbReference>
<dbReference type="GO" id="GO:0016020">
    <property type="term" value="C:membrane"/>
    <property type="evidence" value="ECO:0007669"/>
    <property type="project" value="UniProtKB-SubCell"/>
</dbReference>
<keyword evidence="3 5" id="KW-1133">Transmembrane helix</keyword>
<dbReference type="PANTHER" id="PTHR14255:SF3">
    <property type="entry name" value="SULFITE EXPORTER TAUE_SAFE FAMILY PROTEIN 5-RELATED"/>
    <property type="match status" value="1"/>
</dbReference>
<dbReference type="GeneID" id="94434069"/>
<feature type="transmembrane region" description="Helical" evidence="5">
    <location>
        <begin position="232"/>
        <end position="252"/>
    </location>
</feature>
<dbReference type="Pfam" id="PF01925">
    <property type="entry name" value="TauE"/>
    <property type="match status" value="1"/>
</dbReference>
<sequence length="259" mass="28858">MHDTGVPPYTPLILIIICLSLVYLFNIFILLLLLLSRVFFFFSSSPHLSLLLVYFSPSLSIYLSLIYLSLIYLSFSCTSFQQKFCSFLLSLASLFLSFLNSFLISLFLVSFFLSYLFFYVSYLFLSFFFCVKCLFHPLCVCRGGFLAGVVGIGGGLVLGPFLLTEGVPPIVTTSVNTTLILFTSSSASAISIAAAAAPWDYSLFLFSVCFAATLIGKCLIDRLVKKYHADYMLVVFLLFIMIGSIVATTGRYTTEKIKR</sequence>
<dbReference type="VEuPathDB" id="ToxoDB:CSUI_010757"/>
<keyword evidence="4 5" id="KW-0472">Membrane</keyword>
<reference evidence="6 7" key="1">
    <citation type="journal article" date="2017" name="Int. J. Parasitol.">
        <title>The genome of the protozoan parasite Cystoisospora suis and a reverse vaccinology approach to identify vaccine candidates.</title>
        <authorList>
            <person name="Palmieri N."/>
            <person name="Shrestha A."/>
            <person name="Ruttkowski B."/>
            <person name="Beck T."/>
            <person name="Vogl C."/>
            <person name="Tomley F."/>
            <person name="Blake D.P."/>
            <person name="Joachim A."/>
        </authorList>
    </citation>
    <scope>NUCLEOTIDE SEQUENCE [LARGE SCALE GENOMIC DNA]</scope>
    <source>
        <strain evidence="6 7">Wien I</strain>
    </source>
</reference>
<feature type="transmembrane region" description="Helical" evidence="5">
    <location>
        <begin position="87"/>
        <end position="109"/>
    </location>
</feature>
<evidence type="ECO:0000313" key="7">
    <source>
        <dbReference type="Proteomes" id="UP000221165"/>
    </source>
</evidence>
<dbReference type="AlphaFoldDB" id="A0A2C6KGC6"/>
<evidence type="ECO:0000256" key="2">
    <source>
        <dbReference type="ARBA" id="ARBA00022692"/>
    </source>
</evidence>
<dbReference type="EMBL" id="MIGC01008199">
    <property type="protein sequence ID" value="PHJ15433.1"/>
    <property type="molecule type" value="Genomic_DNA"/>
</dbReference>
<keyword evidence="2 5" id="KW-0812">Transmembrane</keyword>